<feature type="transmembrane region" description="Helical" evidence="1">
    <location>
        <begin position="123"/>
        <end position="152"/>
    </location>
</feature>
<feature type="transmembrane region" description="Helical" evidence="1">
    <location>
        <begin position="6"/>
        <end position="24"/>
    </location>
</feature>
<feature type="transmembrane region" description="Helical" evidence="1">
    <location>
        <begin position="29"/>
        <end position="49"/>
    </location>
</feature>
<feature type="transmembrane region" description="Helical" evidence="1">
    <location>
        <begin position="164"/>
        <end position="185"/>
    </location>
</feature>
<accession>A0A941AQ73</accession>
<evidence type="ECO:0000313" key="2">
    <source>
        <dbReference type="EMBL" id="MBP3953575.1"/>
    </source>
</evidence>
<proteinExistence type="predicted"/>
<feature type="transmembrane region" description="Helical" evidence="1">
    <location>
        <begin position="398"/>
        <end position="420"/>
    </location>
</feature>
<keyword evidence="1" id="KW-1133">Transmembrane helix</keyword>
<dbReference type="Proteomes" id="UP000678228">
    <property type="component" value="Unassembled WGS sequence"/>
</dbReference>
<dbReference type="RefSeq" id="WP_210599430.1">
    <property type="nucleotide sequence ID" value="NZ_JAGKSQ010000017.1"/>
</dbReference>
<reference evidence="2" key="1">
    <citation type="submission" date="2021-03" db="EMBL/GenBank/DDBJ databases">
        <title>Bacillus suaedae sp. nov., isolated from Suaeda aralocaspica.</title>
        <authorList>
            <person name="Lei R.F.R."/>
        </authorList>
    </citation>
    <scope>NUCLEOTIDE SEQUENCE</scope>
    <source>
        <strain evidence="2">YZJH907-2</strain>
    </source>
</reference>
<dbReference type="EMBL" id="JAGKSQ010000017">
    <property type="protein sequence ID" value="MBP3953575.1"/>
    <property type="molecule type" value="Genomic_DNA"/>
</dbReference>
<evidence type="ECO:0000313" key="3">
    <source>
        <dbReference type="Proteomes" id="UP000678228"/>
    </source>
</evidence>
<keyword evidence="3" id="KW-1185">Reference proteome</keyword>
<comment type="caution">
    <text evidence="2">The sequence shown here is derived from an EMBL/GenBank/DDBJ whole genome shotgun (WGS) entry which is preliminary data.</text>
</comment>
<feature type="transmembrane region" description="Helical" evidence="1">
    <location>
        <begin position="248"/>
        <end position="271"/>
    </location>
</feature>
<gene>
    <name evidence="2" type="ORF">J7W16_21145</name>
</gene>
<keyword evidence="1" id="KW-0812">Transmembrane</keyword>
<feature type="transmembrane region" description="Helical" evidence="1">
    <location>
        <begin position="358"/>
        <end position="386"/>
    </location>
</feature>
<feature type="transmembrane region" description="Helical" evidence="1">
    <location>
        <begin position="321"/>
        <end position="338"/>
    </location>
</feature>
<evidence type="ECO:0000256" key="1">
    <source>
        <dbReference type="SAM" id="Phobius"/>
    </source>
</evidence>
<organism evidence="2 3">
    <name type="scientific">Halalkalibacter suaedae</name>
    <dbReference type="NCBI Taxonomy" id="2822140"/>
    <lineage>
        <taxon>Bacteria</taxon>
        <taxon>Bacillati</taxon>
        <taxon>Bacillota</taxon>
        <taxon>Bacilli</taxon>
        <taxon>Bacillales</taxon>
        <taxon>Bacillaceae</taxon>
        <taxon>Halalkalibacter</taxon>
    </lineage>
</organism>
<name>A0A941AQ73_9BACI</name>
<feature type="transmembrane region" description="Helical" evidence="1">
    <location>
        <begin position="87"/>
        <end position="103"/>
    </location>
</feature>
<sequence length="460" mass="50686">MKYLNNLFVISLVLFISSYFLSLIWQMPLFVELLSGAGLVMLVSTLFVLPKKDLLLPILLLAVSMSIILITSSSPLVLWIGLREMSAIVPLIILISLVGWIIGHRPYVKALILLGEKRITTTFRFYFLVSAMTHFIASFMTVGGIPFVYQIFKDSKKPTISEDAWEFALSTAIMRGFTLTVLWTAVHPAFAYVIVGTNAPLLPTAIKGIGLAFIGFFISFFVFRLQAKRLQMPSDITPDLPMNDNQRLNGLISQFVLWVLLIMGGILLTNLWFSIDILLAVPIVIVAVTTLYFLCNHSMTQYKTLLIGLVKHDLGKKKKEIMLILAAGILVGTLKETGYGQVLFSYFLLVIDFMNINILIGLTLIVVLLGFCGFPPIPAMVLLSGILVDIPGSYSLDLIALSLLLGVSVTLIIAPVTVPLLLLSGQNGRSLAENGFHSNLLFGLALLVIGTLYIQLLTLF</sequence>
<keyword evidence="1" id="KW-0472">Membrane</keyword>
<feature type="transmembrane region" description="Helical" evidence="1">
    <location>
        <begin position="277"/>
        <end position="295"/>
    </location>
</feature>
<feature type="transmembrane region" description="Helical" evidence="1">
    <location>
        <begin position="440"/>
        <end position="459"/>
    </location>
</feature>
<protein>
    <submittedName>
        <fullName evidence="2">Uncharacterized protein</fullName>
    </submittedName>
</protein>
<dbReference type="AlphaFoldDB" id="A0A941AQ73"/>
<feature type="transmembrane region" description="Helical" evidence="1">
    <location>
        <begin position="205"/>
        <end position="227"/>
    </location>
</feature>
<feature type="transmembrane region" description="Helical" evidence="1">
    <location>
        <begin position="55"/>
        <end position="80"/>
    </location>
</feature>